<proteinExistence type="predicted"/>
<feature type="transmembrane region" description="Helical" evidence="1">
    <location>
        <begin position="79"/>
        <end position="98"/>
    </location>
</feature>
<comment type="caution">
    <text evidence="2">The sequence shown here is derived from an EMBL/GenBank/DDBJ whole genome shotgun (WGS) entry which is preliminary data.</text>
</comment>
<evidence type="ECO:0000256" key="1">
    <source>
        <dbReference type="SAM" id="Phobius"/>
    </source>
</evidence>
<feature type="transmembrane region" description="Helical" evidence="1">
    <location>
        <begin position="53"/>
        <end position="73"/>
    </location>
</feature>
<keyword evidence="1" id="KW-1133">Transmembrane helix</keyword>
<protein>
    <submittedName>
        <fullName evidence="2">Uncharacterized protein</fullName>
    </submittedName>
</protein>
<accession>A0ABD0VKI8</accession>
<name>A0ABD0VKI8_DENTH</name>
<dbReference type="AlphaFoldDB" id="A0ABD0VKI8"/>
<dbReference type="Proteomes" id="UP001552299">
    <property type="component" value="Unassembled WGS sequence"/>
</dbReference>
<sequence>MFGFCMRTFSLSSYAYSILMFSPMNRTTIFLSMDNNNDTYPSRLLPLSRTSSISSLFLLFFLLLNLLLLFLLLFDLLLYLFHIIFFHFPAVNGGQLLLRSLHGFLSFSTTYQTCK</sequence>
<keyword evidence="1" id="KW-0812">Transmembrane</keyword>
<organism evidence="2 3">
    <name type="scientific">Dendrobium thyrsiflorum</name>
    <name type="common">Pinecone-like raceme dendrobium</name>
    <name type="synonym">Orchid</name>
    <dbReference type="NCBI Taxonomy" id="117978"/>
    <lineage>
        <taxon>Eukaryota</taxon>
        <taxon>Viridiplantae</taxon>
        <taxon>Streptophyta</taxon>
        <taxon>Embryophyta</taxon>
        <taxon>Tracheophyta</taxon>
        <taxon>Spermatophyta</taxon>
        <taxon>Magnoliopsida</taxon>
        <taxon>Liliopsida</taxon>
        <taxon>Asparagales</taxon>
        <taxon>Orchidaceae</taxon>
        <taxon>Epidendroideae</taxon>
        <taxon>Malaxideae</taxon>
        <taxon>Dendrobiinae</taxon>
        <taxon>Dendrobium</taxon>
    </lineage>
</organism>
<reference evidence="2 3" key="1">
    <citation type="journal article" date="2024" name="Plant Biotechnol. J.">
        <title>Dendrobium thyrsiflorum genome and its molecular insights into genes involved in important horticultural traits.</title>
        <authorList>
            <person name="Chen B."/>
            <person name="Wang J.Y."/>
            <person name="Zheng P.J."/>
            <person name="Li K.L."/>
            <person name="Liang Y.M."/>
            <person name="Chen X.F."/>
            <person name="Zhang C."/>
            <person name="Zhao X."/>
            <person name="He X."/>
            <person name="Zhang G.Q."/>
            <person name="Liu Z.J."/>
            <person name="Xu Q."/>
        </authorList>
    </citation>
    <scope>NUCLEOTIDE SEQUENCE [LARGE SCALE GENOMIC DNA]</scope>
    <source>
        <strain evidence="2">GZMU011</strain>
    </source>
</reference>
<gene>
    <name evidence="2" type="ORF">M5K25_003549</name>
</gene>
<keyword evidence="3" id="KW-1185">Reference proteome</keyword>
<evidence type="ECO:0000313" key="2">
    <source>
        <dbReference type="EMBL" id="KAL0925231.1"/>
    </source>
</evidence>
<evidence type="ECO:0000313" key="3">
    <source>
        <dbReference type="Proteomes" id="UP001552299"/>
    </source>
</evidence>
<keyword evidence="1" id="KW-0472">Membrane</keyword>
<dbReference type="EMBL" id="JANQDX010000004">
    <property type="protein sequence ID" value="KAL0925231.1"/>
    <property type="molecule type" value="Genomic_DNA"/>
</dbReference>